<reference evidence="2" key="1">
    <citation type="submission" date="2016-11" db="UniProtKB">
        <authorList>
            <consortium name="WormBaseParasite"/>
        </authorList>
    </citation>
    <scope>IDENTIFICATION</scope>
</reference>
<organism evidence="1 2">
    <name type="scientific">Heterorhabditis bacteriophora</name>
    <name type="common">Entomopathogenic nematode worm</name>
    <dbReference type="NCBI Taxonomy" id="37862"/>
    <lineage>
        <taxon>Eukaryota</taxon>
        <taxon>Metazoa</taxon>
        <taxon>Ecdysozoa</taxon>
        <taxon>Nematoda</taxon>
        <taxon>Chromadorea</taxon>
        <taxon>Rhabditida</taxon>
        <taxon>Rhabditina</taxon>
        <taxon>Rhabditomorpha</taxon>
        <taxon>Strongyloidea</taxon>
        <taxon>Heterorhabditidae</taxon>
        <taxon>Heterorhabditis</taxon>
    </lineage>
</organism>
<dbReference type="WBParaSite" id="Hba_11662">
    <property type="protein sequence ID" value="Hba_11662"/>
    <property type="gene ID" value="Hba_11662"/>
</dbReference>
<accession>A0A1I7X2I6</accession>
<keyword evidence="1" id="KW-1185">Reference proteome</keyword>
<dbReference type="AlphaFoldDB" id="A0A1I7X2I6"/>
<proteinExistence type="predicted"/>
<evidence type="ECO:0000313" key="2">
    <source>
        <dbReference type="WBParaSite" id="Hba_11662"/>
    </source>
</evidence>
<name>A0A1I7X2I6_HETBA</name>
<sequence>MPRGASMTASREEMTTPAFNLNVLLVATSMCCDYWDGYSDATRRKSLYALAGAFDEFCTSVFLCGRVGSHQQMRIAPELVTGS</sequence>
<protein>
    <submittedName>
        <fullName evidence="2">Secreted protein</fullName>
    </submittedName>
</protein>
<dbReference type="Proteomes" id="UP000095283">
    <property type="component" value="Unplaced"/>
</dbReference>
<evidence type="ECO:0000313" key="1">
    <source>
        <dbReference type="Proteomes" id="UP000095283"/>
    </source>
</evidence>